<evidence type="ECO:0000313" key="2">
    <source>
        <dbReference type="Proteomes" id="UP000322658"/>
    </source>
</evidence>
<protein>
    <recommendedName>
        <fullName evidence="3">HK97 gp10 family phage protein</fullName>
    </recommendedName>
</protein>
<sequence>MDVQRIELEADRIVAEELDRARQKIIEHHVAAGQRTTGTTADSITIAVTTNGGVTTGTMDARPYFAALETGTQPWLSQHFRRRRDGSVYPSAPKWFIDIIADWAAAKGVDISAWGAATKIMTEGSALFRNGGREDIFTPEIAALSDRIADRLAGLFDAQIVESILRQ</sequence>
<organism evidence="1 2">
    <name type="scientific">Alistipes shahii</name>
    <dbReference type="NCBI Taxonomy" id="328814"/>
    <lineage>
        <taxon>Bacteria</taxon>
        <taxon>Pseudomonadati</taxon>
        <taxon>Bacteroidota</taxon>
        <taxon>Bacteroidia</taxon>
        <taxon>Bacteroidales</taxon>
        <taxon>Rikenellaceae</taxon>
        <taxon>Alistipes</taxon>
    </lineage>
</organism>
<name>A0A5B3GUE9_9BACT</name>
<dbReference type="RefSeq" id="WP_118406864.1">
    <property type="nucleotide sequence ID" value="NZ_CAUENT010000096.1"/>
</dbReference>
<evidence type="ECO:0000313" key="1">
    <source>
        <dbReference type="EMBL" id="KAA2377157.1"/>
    </source>
</evidence>
<gene>
    <name evidence="1" type="ORF">F2Y07_03190</name>
</gene>
<evidence type="ECO:0008006" key="3">
    <source>
        <dbReference type="Google" id="ProtNLM"/>
    </source>
</evidence>
<dbReference type="Proteomes" id="UP000322658">
    <property type="component" value="Unassembled WGS sequence"/>
</dbReference>
<comment type="caution">
    <text evidence="1">The sequence shown here is derived from an EMBL/GenBank/DDBJ whole genome shotgun (WGS) entry which is preliminary data.</text>
</comment>
<dbReference type="EMBL" id="VVXJ01000005">
    <property type="protein sequence ID" value="KAA2377157.1"/>
    <property type="molecule type" value="Genomic_DNA"/>
</dbReference>
<proteinExistence type="predicted"/>
<reference evidence="1 2" key="1">
    <citation type="journal article" date="2019" name="Nat. Med.">
        <title>A library of human gut bacterial isolates paired with longitudinal multiomics data enables mechanistic microbiome research.</title>
        <authorList>
            <person name="Poyet M."/>
            <person name="Groussin M."/>
            <person name="Gibbons S.M."/>
            <person name="Avila-Pacheco J."/>
            <person name="Jiang X."/>
            <person name="Kearney S.M."/>
            <person name="Perrotta A.R."/>
            <person name="Berdy B."/>
            <person name="Zhao S."/>
            <person name="Lieberman T.D."/>
            <person name="Swanson P.K."/>
            <person name="Smith M."/>
            <person name="Roesemann S."/>
            <person name="Alexander J.E."/>
            <person name="Rich S.A."/>
            <person name="Livny J."/>
            <person name="Vlamakis H."/>
            <person name="Clish C."/>
            <person name="Bullock K."/>
            <person name="Deik A."/>
            <person name="Scott J."/>
            <person name="Pierce K.A."/>
            <person name="Xavier R.J."/>
            <person name="Alm E.J."/>
        </authorList>
    </citation>
    <scope>NUCLEOTIDE SEQUENCE [LARGE SCALE GENOMIC DNA]</scope>
    <source>
        <strain evidence="1 2">BIOML-A1</strain>
    </source>
</reference>
<dbReference type="AlphaFoldDB" id="A0A5B3GUE9"/>
<accession>A0A5B3GUE9</accession>